<evidence type="ECO:0000256" key="2">
    <source>
        <dbReference type="ARBA" id="ARBA00022786"/>
    </source>
</evidence>
<evidence type="ECO:0000313" key="5">
    <source>
        <dbReference type="Proteomes" id="UP000033140"/>
    </source>
</evidence>
<keyword evidence="5" id="KW-1185">Reference proteome</keyword>
<dbReference type="Pfam" id="PF12937">
    <property type="entry name" value="F-box-like"/>
    <property type="match status" value="1"/>
</dbReference>
<dbReference type="STRING" id="698492.A0A0E9NHJ7"/>
<dbReference type="AlphaFoldDB" id="A0A0E9NHJ7"/>
<organism evidence="4 5">
    <name type="scientific">Saitoella complicata (strain BCRC 22490 / CBS 7301 / JCM 7358 / NBRC 10748 / NRRL Y-17804)</name>
    <dbReference type="NCBI Taxonomy" id="698492"/>
    <lineage>
        <taxon>Eukaryota</taxon>
        <taxon>Fungi</taxon>
        <taxon>Dikarya</taxon>
        <taxon>Ascomycota</taxon>
        <taxon>Taphrinomycotina</taxon>
        <taxon>Taphrinomycotina incertae sedis</taxon>
        <taxon>Saitoella</taxon>
    </lineage>
</organism>
<dbReference type="OMA" id="HPCWFIP"/>
<accession>A0A0E9NHJ7</accession>
<comment type="caution">
    <text evidence="4">The sequence shown here is derived from an EMBL/GenBank/DDBJ whole genome shotgun (WGS) entry which is preliminary data.</text>
</comment>
<evidence type="ECO:0000256" key="1">
    <source>
        <dbReference type="ARBA" id="ARBA00004906"/>
    </source>
</evidence>
<sequence>MFSEEEELFKSHRALRYPVTMSGSYGFTSDPPTPPDSNEFEAEEAGSTGPSYLLALPPELLLRIMSLADVSDLISLSQVNRTLFGLITTDTIWKRHCAPHTSPAPYSSFFDMYTHLLHREGWLQGVWIGDRQFYGSLLVGRYNPFTGRVELYEVRATRASGSTGDESQFLVWDAVEDQVDDTDLVSHFHPHLGLRPAPLLVRHGHMPPIADQTPPWTMIATEAHAVRVYPLNDDAVAGLPERQVWPSSHIPAVDRTLTMMSRNASIRHPGIGEEPFISKDLFKFFRGEDRSTLNYITIGMLRVVVNGRDVYESFGRLHPELMRRTKEKPLQGLWVGDYSAHGPEYLLLNYEVMENNTVLHAVKITGDPNVPRGEITFRVPDIVNPVRTKTSEDGTTRKYYPAWGQIAGYGFTSSEWTEAEFVWMSDEEIVLRWFLFDRASTFRRVELDDLHLPAMMAQ</sequence>
<dbReference type="InterPro" id="IPR036047">
    <property type="entry name" value="F-box-like_dom_sf"/>
</dbReference>
<name>A0A0E9NHJ7_SAICN</name>
<evidence type="ECO:0000313" key="4">
    <source>
        <dbReference type="EMBL" id="GAO49293.1"/>
    </source>
</evidence>
<reference evidence="4 5" key="3">
    <citation type="journal article" date="2015" name="Genome Announc.">
        <title>Draft Genome Sequence of the Archiascomycetous Yeast Saitoella complicata.</title>
        <authorList>
            <person name="Yamauchi K."/>
            <person name="Kondo S."/>
            <person name="Hamamoto M."/>
            <person name="Takahashi Y."/>
            <person name="Ogura Y."/>
            <person name="Hayashi T."/>
            <person name="Nishida H."/>
        </authorList>
    </citation>
    <scope>NUCLEOTIDE SEQUENCE [LARGE SCALE GENOMIC DNA]</scope>
    <source>
        <strain evidence="4 5">NRRL Y-17804</strain>
    </source>
</reference>
<dbReference type="Gene3D" id="1.20.1280.50">
    <property type="match status" value="1"/>
</dbReference>
<dbReference type="UniPathway" id="UPA00143"/>
<dbReference type="GO" id="GO:0016567">
    <property type="term" value="P:protein ubiquitination"/>
    <property type="evidence" value="ECO:0007669"/>
    <property type="project" value="UniProtKB-UniPathway"/>
</dbReference>
<gene>
    <name evidence="4" type="ORF">G7K_3444-t1</name>
</gene>
<dbReference type="PROSITE" id="PS50181">
    <property type="entry name" value="FBOX"/>
    <property type="match status" value="1"/>
</dbReference>
<dbReference type="InterPro" id="IPR045048">
    <property type="entry name" value="FBXO31/39"/>
</dbReference>
<keyword evidence="2" id="KW-0833">Ubl conjugation pathway</keyword>
<dbReference type="PANTHER" id="PTHR10706">
    <property type="entry name" value="F-BOX FAMILY PROTEIN"/>
    <property type="match status" value="1"/>
</dbReference>
<feature type="domain" description="F-box" evidence="3">
    <location>
        <begin position="50"/>
        <end position="96"/>
    </location>
</feature>
<dbReference type="Proteomes" id="UP000033140">
    <property type="component" value="Unassembled WGS sequence"/>
</dbReference>
<dbReference type="SMART" id="SM00256">
    <property type="entry name" value="FBOX"/>
    <property type="match status" value="1"/>
</dbReference>
<dbReference type="Pfam" id="PF12014">
    <property type="entry name" value="Cyclin_D1_bind"/>
    <property type="match status" value="1"/>
</dbReference>
<protein>
    <recommendedName>
        <fullName evidence="3">F-box domain-containing protein</fullName>
    </recommendedName>
</protein>
<reference evidence="4 5" key="2">
    <citation type="journal article" date="2014" name="J. Gen. Appl. Microbiol.">
        <title>The early diverging ascomycetous budding yeast Saitoella complicata has three histone deacetylases belonging to the Clr6, Hos2, and Rpd3 lineages.</title>
        <authorList>
            <person name="Nishida H."/>
            <person name="Matsumoto T."/>
            <person name="Kondo S."/>
            <person name="Hamamoto M."/>
            <person name="Yoshikawa H."/>
        </authorList>
    </citation>
    <scope>NUCLEOTIDE SEQUENCE [LARGE SCALE GENOMIC DNA]</scope>
    <source>
        <strain evidence="4 5">NRRL Y-17804</strain>
    </source>
</reference>
<dbReference type="PANTHER" id="PTHR10706:SF130">
    <property type="entry name" value="F-BOX ONLY PROTEIN 31"/>
    <property type="match status" value="1"/>
</dbReference>
<comment type="pathway">
    <text evidence="1">Protein modification; protein ubiquitination.</text>
</comment>
<proteinExistence type="predicted"/>
<dbReference type="EMBL" id="BACD03000021">
    <property type="protein sequence ID" value="GAO49293.1"/>
    <property type="molecule type" value="Genomic_DNA"/>
</dbReference>
<evidence type="ECO:0000259" key="3">
    <source>
        <dbReference type="PROSITE" id="PS50181"/>
    </source>
</evidence>
<dbReference type="InterPro" id="IPR001810">
    <property type="entry name" value="F-box_dom"/>
</dbReference>
<dbReference type="SUPFAM" id="SSF81383">
    <property type="entry name" value="F-box domain"/>
    <property type="match status" value="1"/>
</dbReference>
<reference evidence="4 5" key="1">
    <citation type="journal article" date="2011" name="J. Gen. Appl. Microbiol.">
        <title>Draft genome sequencing of the enigmatic yeast Saitoella complicata.</title>
        <authorList>
            <person name="Nishida H."/>
            <person name="Hamamoto M."/>
            <person name="Sugiyama J."/>
        </authorList>
    </citation>
    <scope>NUCLEOTIDE SEQUENCE [LARGE SCALE GENOMIC DNA]</scope>
    <source>
        <strain evidence="4 5">NRRL Y-17804</strain>
    </source>
</reference>